<comment type="caution">
    <text evidence="1">The sequence shown here is derived from an EMBL/GenBank/DDBJ whole genome shotgun (WGS) entry which is preliminary data.</text>
</comment>
<protein>
    <submittedName>
        <fullName evidence="1">Uncharacterized protein</fullName>
    </submittedName>
</protein>
<evidence type="ECO:0000313" key="2">
    <source>
        <dbReference type="Proteomes" id="UP000281028"/>
    </source>
</evidence>
<accession>A0A433W8P7</accession>
<evidence type="ECO:0000313" key="1">
    <source>
        <dbReference type="EMBL" id="NSL87835.1"/>
    </source>
</evidence>
<keyword evidence="2" id="KW-1185">Reference proteome</keyword>
<name>A0A433W8P7_9BACT</name>
<organism evidence="1 2">
    <name type="scientific">Chitinophaga solisilvae</name>
    <dbReference type="NCBI Taxonomy" id="1233460"/>
    <lineage>
        <taxon>Bacteria</taxon>
        <taxon>Pseudomonadati</taxon>
        <taxon>Bacteroidota</taxon>
        <taxon>Chitinophagia</taxon>
        <taxon>Chitinophagales</taxon>
        <taxon>Chitinophagaceae</taxon>
        <taxon>Chitinophaga</taxon>
    </lineage>
</organism>
<dbReference type="AlphaFoldDB" id="A0A433W8P7"/>
<sequence>MTDFKLDRTAFKIRTFKEADAANIFGKEVPYIERLRQAYYLVSQAYGFSMADQPRLDREYFTSRKLNK</sequence>
<gene>
    <name evidence="1" type="ORF">ECE50_013390</name>
</gene>
<reference evidence="1" key="1">
    <citation type="submission" date="2020-05" db="EMBL/GenBank/DDBJ databases">
        <title>Chitinophaga laudate sp. nov., isolated from a tropical peat swamp.</title>
        <authorList>
            <person name="Goh C.B.S."/>
            <person name="Lee M.S."/>
            <person name="Parimannan S."/>
            <person name="Pasbakhsh P."/>
            <person name="Yule C.M."/>
            <person name="Rajandas H."/>
            <person name="Loke S."/>
            <person name="Croft L."/>
            <person name="Tan J.B.L."/>
        </authorList>
    </citation>
    <scope>NUCLEOTIDE SEQUENCE</scope>
    <source>
        <strain evidence="1">Mgbs1</strain>
    </source>
</reference>
<dbReference type="OrthoDB" id="1366124at2"/>
<dbReference type="EMBL" id="RIAR02000001">
    <property type="protein sequence ID" value="NSL87835.1"/>
    <property type="molecule type" value="Genomic_DNA"/>
</dbReference>
<proteinExistence type="predicted"/>
<dbReference type="Proteomes" id="UP000281028">
    <property type="component" value="Unassembled WGS sequence"/>
</dbReference>